<protein>
    <submittedName>
        <fullName evidence="2">Uncharacterized protein</fullName>
    </submittedName>
</protein>
<reference evidence="1 3" key="1">
    <citation type="journal article" date="2017" name="Nature">
        <title>The sunflower genome provides insights into oil metabolism, flowering and Asterid evolution.</title>
        <authorList>
            <person name="Badouin H."/>
            <person name="Gouzy J."/>
            <person name="Grassa C.J."/>
            <person name="Murat F."/>
            <person name="Staton S.E."/>
            <person name="Cottret L."/>
            <person name="Lelandais-Briere C."/>
            <person name="Owens G.L."/>
            <person name="Carrere S."/>
            <person name="Mayjonade B."/>
            <person name="Legrand L."/>
            <person name="Gill N."/>
            <person name="Kane N.C."/>
            <person name="Bowers J.E."/>
            <person name="Hubner S."/>
            <person name="Bellec A."/>
            <person name="Berard A."/>
            <person name="Berges H."/>
            <person name="Blanchet N."/>
            <person name="Boniface M.C."/>
            <person name="Brunel D."/>
            <person name="Catrice O."/>
            <person name="Chaidir N."/>
            <person name="Claudel C."/>
            <person name="Donnadieu C."/>
            <person name="Faraut T."/>
            <person name="Fievet G."/>
            <person name="Helmstetter N."/>
            <person name="King M."/>
            <person name="Knapp S.J."/>
            <person name="Lai Z."/>
            <person name="Le Paslier M.C."/>
            <person name="Lippi Y."/>
            <person name="Lorenzon L."/>
            <person name="Mandel J.R."/>
            <person name="Marage G."/>
            <person name="Marchand G."/>
            <person name="Marquand E."/>
            <person name="Bret-Mestries E."/>
            <person name="Morien E."/>
            <person name="Nambeesan S."/>
            <person name="Nguyen T."/>
            <person name="Pegot-Espagnet P."/>
            <person name="Pouilly N."/>
            <person name="Raftis F."/>
            <person name="Sallet E."/>
            <person name="Schiex T."/>
            <person name="Thomas J."/>
            <person name="Vandecasteele C."/>
            <person name="Vares D."/>
            <person name="Vear F."/>
            <person name="Vautrin S."/>
            <person name="Crespi M."/>
            <person name="Mangin B."/>
            <person name="Burke J.M."/>
            <person name="Salse J."/>
            <person name="Munos S."/>
            <person name="Vincourt P."/>
            <person name="Rieseberg L.H."/>
            <person name="Langlade N.B."/>
        </authorList>
    </citation>
    <scope>NUCLEOTIDE SEQUENCE [LARGE SCALE GENOMIC DNA]</scope>
    <source>
        <strain evidence="3">cv. SF193</strain>
        <tissue evidence="1">Leaves</tissue>
    </source>
</reference>
<gene>
    <name evidence="2" type="ORF">HannXRQ_Chr10g0312821</name>
    <name evidence="1" type="ORF">HanXRQr2_Chr14g0664891</name>
</gene>
<proteinExistence type="predicted"/>
<dbReference type="AlphaFoldDB" id="A0A251TNM4"/>
<dbReference type="EMBL" id="MNCJ02000329">
    <property type="protein sequence ID" value="KAF5770925.1"/>
    <property type="molecule type" value="Genomic_DNA"/>
</dbReference>
<evidence type="ECO:0000313" key="2">
    <source>
        <dbReference type="EMBL" id="OTG12728.1"/>
    </source>
</evidence>
<evidence type="ECO:0000313" key="1">
    <source>
        <dbReference type="EMBL" id="KAF5770925.1"/>
    </source>
</evidence>
<name>A0A251TNM4_HELAN</name>
<organism evidence="2 3">
    <name type="scientific">Helianthus annuus</name>
    <name type="common">Common sunflower</name>
    <dbReference type="NCBI Taxonomy" id="4232"/>
    <lineage>
        <taxon>Eukaryota</taxon>
        <taxon>Viridiplantae</taxon>
        <taxon>Streptophyta</taxon>
        <taxon>Embryophyta</taxon>
        <taxon>Tracheophyta</taxon>
        <taxon>Spermatophyta</taxon>
        <taxon>Magnoliopsida</taxon>
        <taxon>eudicotyledons</taxon>
        <taxon>Gunneridae</taxon>
        <taxon>Pentapetalae</taxon>
        <taxon>asterids</taxon>
        <taxon>campanulids</taxon>
        <taxon>Asterales</taxon>
        <taxon>Asteraceae</taxon>
        <taxon>Asteroideae</taxon>
        <taxon>Heliantheae alliance</taxon>
        <taxon>Heliantheae</taxon>
        <taxon>Helianthus</taxon>
    </lineage>
</organism>
<dbReference type="InParanoid" id="A0A251TNM4"/>
<reference evidence="2" key="2">
    <citation type="submission" date="2017-02" db="EMBL/GenBank/DDBJ databases">
        <title>Sunflower complete genome.</title>
        <authorList>
            <person name="Langlade N."/>
            <person name="Munos S."/>
        </authorList>
    </citation>
    <scope>NUCLEOTIDE SEQUENCE [LARGE SCALE GENOMIC DNA]</scope>
    <source>
        <tissue evidence="2">Leaves</tissue>
    </source>
</reference>
<evidence type="ECO:0000313" key="3">
    <source>
        <dbReference type="Proteomes" id="UP000215914"/>
    </source>
</evidence>
<dbReference type="Gramene" id="mRNA:HanXRQr2_Chr14g0664891">
    <property type="protein sequence ID" value="CDS:HanXRQr2_Chr14g0664891.1"/>
    <property type="gene ID" value="HanXRQr2_Chr14g0664891"/>
</dbReference>
<accession>A0A251TNM4</accession>
<keyword evidence="3" id="KW-1185">Reference proteome</keyword>
<sequence length="58" mass="6484">MVSIKSNQLLNQYPPLDLAEFKSQPLKLPKITAVMEVLGSSLQFPASSRFSAHVWLLL</sequence>
<dbReference type="Proteomes" id="UP000215914">
    <property type="component" value="Chromosome 10"/>
</dbReference>
<dbReference type="EMBL" id="CM007899">
    <property type="protein sequence ID" value="OTG12728.1"/>
    <property type="molecule type" value="Genomic_DNA"/>
</dbReference>
<reference evidence="1" key="3">
    <citation type="submission" date="2020-06" db="EMBL/GenBank/DDBJ databases">
        <title>Helianthus annuus Genome sequencing and assembly Release 2.</title>
        <authorList>
            <person name="Gouzy J."/>
            <person name="Langlade N."/>
            <person name="Munos S."/>
        </authorList>
    </citation>
    <scope>NUCLEOTIDE SEQUENCE</scope>
    <source>
        <tissue evidence="1">Leaves</tissue>
    </source>
</reference>